<evidence type="ECO:0000256" key="4">
    <source>
        <dbReference type="ARBA" id="ARBA00023288"/>
    </source>
</evidence>
<feature type="signal peptide" evidence="6">
    <location>
        <begin position="1"/>
        <end position="19"/>
    </location>
</feature>
<dbReference type="EMBL" id="JAAMPC010000008">
    <property type="protein sequence ID" value="KAG2297859.1"/>
    <property type="molecule type" value="Genomic_DNA"/>
</dbReference>
<evidence type="ECO:0000259" key="7">
    <source>
        <dbReference type="SMART" id="SM00768"/>
    </source>
</evidence>
<dbReference type="GO" id="GO:0009506">
    <property type="term" value="C:plasmodesma"/>
    <property type="evidence" value="ECO:0007669"/>
    <property type="project" value="UniProtKB-ARBA"/>
</dbReference>
<keyword evidence="4" id="KW-0449">Lipoprotein</keyword>
<gene>
    <name evidence="8" type="ORF">Bca52824_034331</name>
</gene>
<dbReference type="Gene3D" id="1.20.58.1040">
    <property type="match status" value="1"/>
</dbReference>
<dbReference type="GO" id="GO:0098552">
    <property type="term" value="C:side of membrane"/>
    <property type="evidence" value="ECO:0007669"/>
    <property type="project" value="UniProtKB-KW"/>
</dbReference>
<protein>
    <recommendedName>
        <fullName evidence="7">X8 domain-containing protein</fullName>
    </recommendedName>
</protein>
<accession>A0A8X7RZP8</accession>
<dbReference type="AlphaFoldDB" id="A0A8X7RZP8"/>
<feature type="region of interest" description="Disordered" evidence="5">
    <location>
        <begin position="105"/>
        <end position="151"/>
    </location>
</feature>
<comment type="caution">
    <text evidence="8">The sequence shown here is derived from an EMBL/GenBank/DDBJ whole genome shotgun (WGS) entry which is preliminary data.</text>
</comment>
<dbReference type="PANTHER" id="PTHR31044">
    <property type="entry name" value="BETA-1,3 GLUCANASE"/>
    <property type="match status" value="1"/>
</dbReference>
<reference evidence="8 9" key="1">
    <citation type="submission" date="2020-02" db="EMBL/GenBank/DDBJ databases">
        <authorList>
            <person name="Ma Q."/>
            <person name="Huang Y."/>
            <person name="Song X."/>
            <person name="Pei D."/>
        </authorList>
    </citation>
    <scope>NUCLEOTIDE SEQUENCE [LARGE SCALE GENOMIC DNA]</scope>
    <source>
        <strain evidence="8">Sxm20200214</strain>
        <tissue evidence="8">Leaf</tissue>
    </source>
</reference>
<dbReference type="GO" id="GO:0005886">
    <property type="term" value="C:plasma membrane"/>
    <property type="evidence" value="ECO:0007669"/>
    <property type="project" value="UniProtKB-SubCell"/>
</dbReference>
<dbReference type="InterPro" id="IPR012946">
    <property type="entry name" value="X8"/>
</dbReference>
<dbReference type="OrthoDB" id="1930814at2759"/>
<feature type="chain" id="PRO_5036484991" description="X8 domain-containing protein" evidence="6">
    <location>
        <begin position="20"/>
        <end position="173"/>
    </location>
</feature>
<keyword evidence="9" id="KW-1185">Reference proteome</keyword>
<keyword evidence="2" id="KW-0472">Membrane</keyword>
<keyword evidence="3 6" id="KW-0732">Signal</keyword>
<proteinExistence type="predicted"/>
<dbReference type="SMART" id="SM00768">
    <property type="entry name" value="X8"/>
    <property type="match status" value="1"/>
</dbReference>
<keyword evidence="2" id="KW-0325">Glycoprotein</keyword>
<organism evidence="8 9">
    <name type="scientific">Brassica carinata</name>
    <name type="common">Ethiopian mustard</name>
    <name type="synonym">Abyssinian cabbage</name>
    <dbReference type="NCBI Taxonomy" id="52824"/>
    <lineage>
        <taxon>Eukaryota</taxon>
        <taxon>Viridiplantae</taxon>
        <taxon>Streptophyta</taxon>
        <taxon>Embryophyta</taxon>
        <taxon>Tracheophyta</taxon>
        <taxon>Spermatophyta</taxon>
        <taxon>Magnoliopsida</taxon>
        <taxon>eudicotyledons</taxon>
        <taxon>Gunneridae</taxon>
        <taxon>Pentapetalae</taxon>
        <taxon>rosids</taxon>
        <taxon>malvids</taxon>
        <taxon>Brassicales</taxon>
        <taxon>Brassicaceae</taxon>
        <taxon>Brassiceae</taxon>
        <taxon>Brassica</taxon>
    </lineage>
</organism>
<evidence type="ECO:0000256" key="5">
    <source>
        <dbReference type="SAM" id="MobiDB-lite"/>
    </source>
</evidence>
<evidence type="ECO:0000256" key="6">
    <source>
        <dbReference type="SAM" id="SignalP"/>
    </source>
</evidence>
<sequence length="173" mass="17685">MRMFLGLLLLLTFTTSSSATYCLCKDGVADNSLQAAIDYACGIADCSPIKEKGPCYLPNTIRSHCDWAVNSYFQKVSQAAGSCNFSGTATTSQNPPSNLVTGCTYPSSASSAGSPPPPTGTTPTNGTRVTPSPGTPPAFAPPGPGGLTPSKGASSLVTSPVFIICFSSLAFLM</sequence>
<evidence type="ECO:0000313" key="9">
    <source>
        <dbReference type="Proteomes" id="UP000886595"/>
    </source>
</evidence>
<dbReference type="InterPro" id="IPR044788">
    <property type="entry name" value="X8_dom_prot"/>
</dbReference>
<dbReference type="PANTHER" id="PTHR31044:SF74">
    <property type="entry name" value="PLASMODESMATA CALLOSE-BINDING PROTEIN 3-LIKE"/>
    <property type="match status" value="1"/>
</dbReference>
<feature type="compositionally biased region" description="Pro residues" evidence="5">
    <location>
        <begin position="133"/>
        <end position="144"/>
    </location>
</feature>
<feature type="domain" description="X8" evidence="7">
    <location>
        <begin position="20"/>
        <end position="105"/>
    </location>
</feature>
<evidence type="ECO:0000256" key="2">
    <source>
        <dbReference type="ARBA" id="ARBA00022622"/>
    </source>
</evidence>
<evidence type="ECO:0000313" key="8">
    <source>
        <dbReference type="EMBL" id="KAG2297859.1"/>
    </source>
</evidence>
<comment type="subcellular location">
    <subcellularLocation>
        <location evidence="1">Cell membrane</location>
        <topology evidence="1">Lipid-anchor</topology>
        <topology evidence="1">GPI-anchor</topology>
    </subcellularLocation>
</comment>
<evidence type="ECO:0000256" key="3">
    <source>
        <dbReference type="ARBA" id="ARBA00022729"/>
    </source>
</evidence>
<name>A0A8X7RZP8_BRACI</name>
<dbReference type="Proteomes" id="UP000886595">
    <property type="component" value="Unassembled WGS sequence"/>
</dbReference>
<dbReference type="Pfam" id="PF07983">
    <property type="entry name" value="X8"/>
    <property type="match status" value="1"/>
</dbReference>
<feature type="compositionally biased region" description="Low complexity" evidence="5">
    <location>
        <begin position="121"/>
        <end position="132"/>
    </location>
</feature>
<keyword evidence="2" id="KW-0336">GPI-anchor</keyword>
<evidence type="ECO:0000256" key="1">
    <source>
        <dbReference type="ARBA" id="ARBA00004609"/>
    </source>
</evidence>